<comment type="caution">
    <text evidence="1">The sequence shown here is derived from an EMBL/GenBank/DDBJ whole genome shotgun (WGS) entry which is preliminary data.</text>
</comment>
<dbReference type="Proteomes" id="UP001286313">
    <property type="component" value="Unassembled WGS sequence"/>
</dbReference>
<organism evidence="1 2">
    <name type="scientific">Petrolisthes cinctipes</name>
    <name type="common">Flat porcelain crab</name>
    <dbReference type="NCBI Taxonomy" id="88211"/>
    <lineage>
        <taxon>Eukaryota</taxon>
        <taxon>Metazoa</taxon>
        <taxon>Ecdysozoa</taxon>
        <taxon>Arthropoda</taxon>
        <taxon>Crustacea</taxon>
        <taxon>Multicrustacea</taxon>
        <taxon>Malacostraca</taxon>
        <taxon>Eumalacostraca</taxon>
        <taxon>Eucarida</taxon>
        <taxon>Decapoda</taxon>
        <taxon>Pleocyemata</taxon>
        <taxon>Anomura</taxon>
        <taxon>Galatheoidea</taxon>
        <taxon>Porcellanidae</taxon>
        <taxon>Petrolisthes</taxon>
    </lineage>
</organism>
<evidence type="ECO:0000313" key="1">
    <source>
        <dbReference type="EMBL" id="KAK3855880.1"/>
    </source>
</evidence>
<sequence length="71" mass="8247">MKNLLFNLHKWVNMKPKIIKSSSQINIVKITRKLPHISSSRSQYLNYTSLQGVRADTPGLLFFLKSTRTRT</sequence>
<keyword evidence="2" id="KW-1185">Reference proteome</keyword>
<accession>A0AAE1BVW3</accession>
<gene>
    <name evidence="1" type="ORF">Pcinc_037745</name>
</gene>
<name>A0AAE1BVW3_PETCI</name>
<reference evidence="1" key="1">
    <citation type="submission" date="2023-10" db="EMBL/GenBank/DDBJ databases">
        <title>Genome assemblies of two species of porcelain crab, Petrolisthes cinctipes and Petrolisthes manimaculis (Anomura: Porcellanidae).</title>
        <authorList>
            <person name="Angst P."/>
        </authorList>
    </citation>
    <scope>NUCLEOTIDE SEQUENCE</scope>
    <source>
        <strain evidence="1">PB745_01</strain>
        <tissue evidence="1">Gill</tissue>
    </source>
</reference>
<dbReference type="EMBL" id="JAWQEG010006061">
    <property type="protein sequence ID" value="KAK3855880.1"/>
    <property type="molecule type" value="Genomic_DNA"/>
</dbReference>
<dbReference type="AlphaFoldDB" id="A0AAE1BVW3"/>
<proteinExistence type="predicted"/>
<evidence type="ECO:0000313" key="2">
    <source>
        <dbReference type="Proteomes" id="UP001286313"/>
    </source>
</evidence>
<protein>
    <submittedName>
        <fullName evidence="1">Uncharacterized protein</fullName>
    </submittedName>
</protein>